<keyword evidence="1" id="KW-1133">Transmembrane helix</keyword>
<dbReference type="EMBL" id="FNDT01000041">
    <property type="protein sequence ID" value="SDI98472.1"/>
    <property type="molecule type" value="Genomic_DNA"/>
</dbReference>
<evidence type="ECO:0000313" key="3">
    <source>
        <dbReference type="Proteomes" id="UP000199258"/>
    </source>
</evidence>
<reference evidence="2 3" key="1">
    <citation type="submission" date="2016-10" db="EMBL/GenBank/DDBJ databases">
        <authorList>
            <person name="de Groot N.N."/>
        </authorList>
    </citation>
    <scope>NUCLEOTIDE SEQUENCE [LARGE SCALE GENOMIC DNA]</scope>
    <source>
        <strain evidence="2 3">NP_1H</strain>
    </source>
</reference>
<feature type="transmembrane region" description="Helical" evidence="1">
    <location>
        <begin position="336"/>
        <end position="353"/>
    </location>
</feature>
<organism evidence="2 3">
    <name type="scientific">Arthrobacter subterraneus</name>
    <dbReference type="NCBI Taxonomy" id="335973"/>
    <lineage>
        <taxon>Bacteria</taxon>
        <taxon>Bacillati</taxon>
        <taxon>Actinomycetota</taxon>
        <taxon>Actinomycetes</taxon>
        <taxon>Micrococcales</taxon>
        <taxon>Micrococcaceae</taxon>
        <taxon>Arthrobacter</taxon>
    </lineage>
</organism>
<evidence type="ECO:0000256" key="1">
    <source>
        <dbReference type="SAM" id="Phobius"/>
    </source>
</evidence>
<evidence type="ECO:0000313" key="2">
    <source>
        <dbReference type="EMBL" id="SDI98472.1"/>
    </source>
</evidence>
<keyword evidence="1" id="KW-0812">Transmembrane</keyword>
<name>A0A1G8Q152_9MICC</name>
<feature type="transmembrane region" description="Helical" evidence="1">
    <location>
        <begin position="259"/>
        <end position="280"/>
    </location>
</feature>
<keyword evidence="1" id="KW-0472">Membrane</keyword>
<protein>
    <submittedName>
        <fullName evidence="2">Uncharacterized protein</fullName>
    </submittedName>
</protein>
<accession>A0A1G8Q152</accession>
<feature type="transmembrane region" description="Helical" evidence="1">
    <location>
        <begin position="286"/>
        <end position="306"/>
    </location>
</feature>
<gene>
    <name evidence="2" type="ORF">SAMN04488693_1416</name>
</gene>
<dbReference type="AlphaFoldDB" id="A0A1G8Q152"/>
<dbReference type="Proteomes" id="UP000199258">
    <property type="component" value="Unassembled WGS sequence"/>
</dbReference>
<dbReference type="InterPro" id="IPR046548">
    <property type="entry name" value="DUF6804"/>
</dbReference>
<sequence length="364" mass="39437">MAFLPPARSVGLITRCRFPYVSPHSYGCRHRLFHPSSCTLKLEHVFYQVVLTNVDLVLDLATTCPQPNIGRSTPCGGRKGQKNHSPWGRSCVLVLNMTSSADRPEDARRIMQVHVGTPGNLSMEAKQEVVLRGDTAVQAQLRNEGLIEVASSQGSAPSVVPVQLLVGTSLMAKYPGLQWVPLDTWIYVRSLTVCAAAVPKSAGSDAAQRLPAATVQQPPVPIDGVPYESQGFDPYLHATRRYPAAPGYTEKQLDGVPLVTVYPGMAPAVIGVVFCVLTILGGPYELYVVARWAVTAAAVWMAVLANSLAGTRWVLIFTAFAVVFNPFIPVDFPREFWIPIDTAGVVIFWMAGAKFRASKVVPPA</sequence>
<dbReference type="Pfam" id="PF20619">
    <property type="entry name" value="DUF6804"/>
    <property type="match status" value="1"/>
</dbReference>
<keyword evidence="3" id="KW-1185">Reference proteome</keyword>
<proteinExistence type="predicted"/>